<dbReference type="STRING" id="157652.A0A371F8N3"/>
<dbReference type="Pfam" id="PF07727">
    <property type="entry name" value="RVT_2"/>
    <property type="match status" value="1"/>
</dbReference>
<gene>
    <name evidence="2" type="ORF">CR513_45757</name>
</gene>
<comment type="caution">
    <text evidence="2">The sequence shown here is derived from an EMBL/GenBank/DDBJ whole genome shotgun (WGS) entry which is preliminary data.</text>
</comment>
<dbReference type="InterPro" id="IPR013103">
    <property type="entry name" value="RVT_2"/>
</dbReference>
<name>A0A371F8N3_MUCPR</name>
<organism evidence="2 3">
    <name type="scientific">Mucuna pruriens</name>
    <name type="common">Velvet bean</name>
    <name type="synonym">Dolichos pruriens</name>
    <dbReference type="NCBI Taxonomy" id="157652"/>
    <lineage>
        <taxon>Eukaryota</taxon>
        <taxon>Viridiplantae</taxon>
        <taxon>Streptophyta</taxon>
        <taxon>Embryophyta</taxon>
        <taxon>Tracheophyta</taxon>
        <taxon>Spermatophyta</taxon>
        <taxon>Magnoliopsida</taxon>
        <taxon>eudicotyledons</taxon>
        <taxon>Gunneridae</taxon>
        <taxon>Pentapetalae</taxon>
        <taxon>rosids</taxon>
        <taxon>fabids</taxon>
        <taxon>Fabales</taxon>
        <taxon>Fabaceae</taxon>
        <taxon>Papilionoideae</taxon>
        <taxon>50 kb inversion clade</taxon>
        <taxon>NPAAA clade</taxon>
        <taxon>indigoferoid/millettioid clade</taxon>
        <taxon>Phaseoleae</taxon>
        <taxon>Mucuna</taxon>
    </lineage>
</organism>
<dbReference type="AlphaFoldDB" id="A0A371F8N3"/>
<evidence type="ECO:0000313" key="2">
    <source>
        <dbReference type="EMBL" id="RDX74493.1"/>
    </source>
</evidence>
<dbReference type="PANTHER" id="PTHR11439">
    <property type="entry name" value="GAG-POL-RELATED RETROTRANSPOSON"/>
    <property type="match status" value="1"/>
</dbReference>
<dbReference type="Proteomes" id="UP000257109">
    <property type="component" value="Unassembled WGS sequence"/>
</dbReference>
<feature type="domain" description="Reverse transcriptase Ty1/copia-type" evidence="1">
    <location>
        <begin position="1"/>
        <end position="76"/>
    </location>
</feature>
<dbReference type="CDD" id="cd09272">
    <property type="entry name" value="RNase_HI_RT_Ty1"/>
    <property type="match status" value="1"/>
</dbReference>
<protein>
    <recommendedName>
        <fullName evidence="1">Reverse transcriptase Ty1/copia-type domain-containing protein</fullName>
    </recommendedName>
</protein>
<dbReference type="PANTHER" id="PTHR11439:SF440">
    <property type="entry name" value="INTEGRASE CATALYTIC DOMAIN-CONTAINING PROTEIN"/>
    <property type="match status" value="1"/>
</dbReference>
<accession>A0A371F8N3</accession>
<evidence type="ECO:0000259" key="1">
    <source>
        <dbReference type="Pfam" id="PF07727"/>
    </source>
</evidence>
<sequence>MKPPPRFVETFKDQVYRLKKSLYGLKQSPKAYFDRLARFIKGLAYSQGQSDDTLFKRSIKGKVSILIVYPRNLMLKILDSFVNMVSQFMHSPSEEHLEVIYKILWYLKGTPRKGLFGKTEKRGIEVYTDAGWAGSVMEKRSTSGYCTFLWGNLVTWRSKKPQLLLRTFLWGSLVTWSKKQNIVARSSLKLSSGQWLKGYVRVVKELGKPVIFPMQLFCNNKVAISIAHNPVLHDQTKHVEIDKHFIKEKLEKEIADVLTKGLLRQPFDIDLVSLFTPVMCASACQSQHQRETQHCHLLQPEDDQALAETSPLKWRDLQVLKIGVPKVQVWRSEGQESLNQLYKAVILGLDAKHNFVVLSASLFREGALCPSEVALSAKNFEKFKG</sequence>
<keyword evidence="3" id="KW-1185">Reference proteome</keyword>
<dbReference type="EMBL" id="QJKJ01010163">
    <property type="protein sequence ID" value="RDX74493.1"/>
    <property type="molecule type" value="Genomic_DNA"/>
</dbReference>
<evidence type="ECO:0000313" key="3">
    <source>
        <dbReference type="Proteomes" id="UP000257109"/>
    </source>
</evidence>
<dbReference type="OrthoDB" id="128382at2759"/>
<reference evidence="2" key="1">
    <citation type="submission" date="2018-05" db="EMBL/GenBank/DDBJ databases">
        <title>Draft genome of Mucuna pruriens seed.</title>
        <authorList>
            <person name="Nnadi N.E."/>
            <person name="Vos R."/>
            <person name="Hasami M.H."/>
            <person name="Devisetty U.K."/>
            <person name="Aguiy J.C."/>
        </authorList>
    </citation>
    <scope>NUCLEOTIDE SEQUENCE [LARGE SCALE GENOMIC DNA]</scope>
    <source>
        <strain evidence="2">JCA_2017</strain>
    </source>
</reference>
<proteinExistence type="predicted"/>
<feature type="non-terminal residue" evidence="2">
    <location>
        <position position="1"/>
    </location>
</feature>